<evidence type="ECO:0000256" key="14">
    <source>
        <dbReference type="ARBA" id="ARBA00042865"/>
    </source>
</evidence>
<keyword evidence="8" id="KW-0735">Signal-anchor</keyword>
<keyword evidence="11" id="KW-0472">Membrane</keyword>
<dbReference type="Proteomes" id="UP001139000">
    <property type="component" value="Unassembled WGS sequence"/>
</dbReference>
<name>A0A9X1PJC0_9BACT</name>
<dbReference type="RefSeq" id="WP_234655588.1">
    <property type="nucleotide sequence ID" value="NZ_CP094997.1"/>
</dbReference>
<dbReference type="GO" id="GO:0046872">
    <property type="term" value="F:metal ion binding"/>
    <property type="evidence" value="ECO:0007669"/>
    <property type="project" value="UniProtKB-KW"/>
</dbReference>
<accession>A0A9X1PJC0</accession>
<keyword evidence="4" id="KW-0808">Transferase</keyword>
<keyword evidence="3" id="KW-0328">Glycosyltransferase</keyword>
<dbReference type="GO" id="GO:0030158">
    <property type="term" value="F:protein xylosyltransferase activity"/>
    <property type="evidence" value="ECO:0007669"/>
    <property type="project" value="InterPro"/>
</dbReference>
<keyword evidence="7" id="KW-0256">Endoplasmic reticulum</keyword>
<sequence length="283" mass="32957">MKIAHLILAHGQPAQLARLVRTLAHPDAYFFLHIDKKAVLPEFEAILPKENVFYVNKREKVGWGAYSIVQATINGLEAIVSSELNIGYINLLSGSDYPLKRADEIHNFFRDQNGKNFMEFLSVSHEWKEAIPRLSEYHLTDYHFSGKYFVQRWMNKLLPARKMPDNLVAVGRSQWMSITLDAAKYLLTYLKAHPEVTHFFKHTWAPDEIIFQTILYNSRLRDTMVNNNLRYIRWQDGKASPEIFTAMDEQDLLNSGALFARKFDMTSHPEILDQIDKKIFSYT</sequence>
<dbReference type="Pfam" id="PF02485">
    <property type="entry name" value="Branch"/>
    <property type="match status" value="1"/>
</dbReference>
<dbReference type="EMBL" id="JAJTTC010000002">
    <property type="protein sequence ID" value="MCF0062467.1"/>
    <property type="molecule type" value="Genomic_DNA"/>
</dbReference>
<gene>
    <name evidence="15" type="ORF">LXM26_13250</name>
</gene>
<evidence type="ECO:0000256" key="1">
    <source>
        <dbReference type="ARBA" id="ARBA00004323"/>
    </source>
</evidence>
<dbReference type="InterPro" id="IPR003406">
    <property type="entry name" value="Glyco_trans_14"/>
</dbReference>
<evidence type="ECO:0000256" key="6">
    <source>
        <dbReference type="ARBA" id="ARBA00022723"/>
    </source>
</evidence>
<evidence type="ECO:0000313" key="15">
    <source>
        <dbReference type="EMBL" id="MCF0062467.1"/>
    </source>
</evidence>
<evidence type="ECO:0000256" key="7">
    <source>
        <dbReference type="ARBA" id="ARBA00022824"/>
    </source>
</evidence>
<evidence type="ECO:0000256" key="4">
    <source>
        <dbReference type="ARBA" id="ARBA00022679"/>
    </source>
</evidence>
<evidence type="ECO:0000256" key="10">
    <source>
        <dbReference type="ARBA" id="ARBA00023034"/>
    </source>
</evidence>
<dbReference type="AlphaFoldDB" id="A0A9X1PJC0"/>
<keyword evidence="12" id="KW-1015">Disulfide bond</keyword>
<dbReference type="GO" id="GO:0016020">
    <property type="term" value="C:membrane"/>
    <property type="evidence" value="ECO:0007669"/>
    <property type="project" value="InterPro"/>
</dbReference>
<proteinExistence type="predicted"/>
<dbReference type="InterPro" id="IPR043538">
    <property type="entry name" value="XYLT"/>
</dbReference>
<keyword evidence="13" id="KW-0325">Glycoprotein</keyword>
<comment type="caution">
    <text evidence="15">The sequence shown here is derived from an EMBL/GenBank/DDBJ whole genome shotgun (WGS) entry which is preliminary data.</text>
</comment>
<keyword evidence="9" id="KW-1133">Transmembrane helix</keyword>
<evidence type="ECO:0000256" key="5">
    <source>
        <dbReference type="ARBA" id="ARBA00022692"/>
    </source>
</evidence>
<evidence type="ECO:0000256" key="8">
    <source>
        <dbReference type="ARBA" id="ARBA00022968"/>
    </source>
</evidence>
<evidence type="ECO:0000256" key="11">
    <source>
        <dbReference type="ARBA" id="ARBA00023136"/>
    </source>
</evidence>
<dbReference type="PANTHER" id="PTHR46025:SF3">
    <property type="entry name" value="XYLOSYLTRANSFERASE OXT"/>
    <property type="match status" value="1"/>
</dbReference>
<dbReference type="GO" id="GO:0015012">
    <property type="term" value="P:heparan sulfate proteoglycan biosynthetic process"/>
    <property type="evidence" value="ECO:0007669"/>
    <property type="project" value="TreeGrafter"/>
</dbReference>
<evidence type="ECO:0000256" key="9">
    <source>
        <dbReference type="ARBA" id="ARBA00022989"/>
    </source>
</evidence>
<dbReference type="PANTHER" id="PTHR46025">
    <property type="entry name" value="XYLOSYLTRANSFERASE OXT"/>
    <property type="match status" value="1"/>
</dbReference>
<evidence type="ECO:0000256" key="13">
    <source>
        <dbReference type="ARBA" id="ARBA00023180"/>
    </source>
</evidence>
<keyword evidence="16" id="KW-1185">Reference proteome</keyword>
<evidence type="ECO:0000256" key="2">
    <source>
        <dbReference type="ARBA" id="ARBA00004648"/>
    </source>
</evidence>
<reference evidence="15" key="1">
    <citation type="submission" date="2021-12" db="EMBL/GenBank/DDBJ databases">
        <title>Novel species in genus Dyadobacter.</title>
        <authorList>
            <person name="Ma C."/>
        </authorList>
    </citation>
    <scope>NUCLEOTIDE SEQUENCE</scope>
    <source>
        <strain evidence="15">LJ419</strain>
    </source>
</reference>
<dbReference type="GO" id="GO:0050650">
    <property type="term" value="P:chondroitin sulfate proteoglycan biosynthetic process"/>
    <property type="evidence" value="ECO:0007669"/>
    <property type="project" value="TreeGrafter"/>
</dbReference>
<keyword evidence="5" id="KW-0812">Transmembrane</keyword>
<organism evidence="15 16">
    <name type="scientific">Dyadobacter chenwenxiniae</name>
    <dbReference type="NCBI Taxonomy" id="2906456"/>
    <lineage>
        <taxon>Bacteria</taxon>
        <taxon>Pseudomonadati</taxon>
        <taxon>Bacteroidota</taxon>
        <taxon>Cytophagia</taxon>
        <taxon>Cytophagales</taxon>
        <taxon>Spirosomataceae</taxon>
        <taxon>Dyadobacter</taxon>
    </lineage>
</organism>
<evidence type="ECO:0000256" key="12">
    <source>
        <dbReference type="ARBA" id="ARBA00023157"/>
    </source>
</evidence>
<comment type="subcellular location">
    <subcellularLocation>
        <location evidence="2">Endoplasmic reticulum membrane</location>
        <topology evidence="2">Single-pass type II membrane protein</topology>
    </subcellularLocation>
    <subcellularLocation>
        <location evidence="1">Golgi apparatus membrane</location>
        <topology evidence="1">Single-pass type II membrane protein</topology>
    </subcellularLocation>
</comment>
<evidence type="ECO:0000313" key="16">
    <source>
        <dbReference type="Proteomes" id="UP001139000"/>
    </source>
</evidence>
<keyword evidence="10" id="KW-0333">Golgi apparatus</keyword>
<keyword evidence="6" id="KW-0479">Metal-binding</keyword>
<protein>
    <recommendedName>
        <fullName evidence="14">Peptide O-xylosyltransferase</fullName>
    </recommendedName>
</protein>
<evidence type="ECO:0000256" key="3">
    <source>
        <dbReference type="ARBA" id="ARBA00022676"/>
    </source>
</evidence>